<reference evidence="1 2" key="1">
    <citation type="journal article" date="2019" name="Sci. Rep.">
        <title>Orb-weaving spider Araneus ventricosus genome elucidates the spidroin gene catalogue.</title>
        <authorList>
            <person name="Kono N."/>
            <person name="Nakamura H."/>
            <person name="Ohtoshi R."/>
            <person name="Moran D.A.P."/>
            <person name="Shinohara A."/>
            <person name="Yoshida Y."/>
            <person name="Fujiwara M."/>
            <person name="Mori M."/>
            <person name="Tomita M."/>
            <person name="Arakawa K."/>
        </authorList>
    </citation>
    <scope>NUCLEOTIDE SEQUENCE [LARGE SCALE GENOMIC DNA]</scope>
</reference>
<keyword evidence="2" id="KW-1185">Reference proteome</keyword>
<gene>
    <name evidence="1" type="ORF">AVEN_168667_1</name>
</gene>
<protein>
    <submittedName>
        <fullName evidence="1">Uncharacterized protein</fullName>
    </submittedName>
</protein>
<proteinExistence type="predicted"/>
<accession>A0A4Y2LYE3</accession>
<evidence type="ECO:0000313" key="1">
    <source>
        <dbReference type="EMBL" id="GBN19815.1"/>
    </source>
</evidence>
<organism evidence="1 2">
    <name type="scientific">Araneus ventricosus</name>
    <name type="common">Orbweaver spider</name>
    <name type="synonym">Epeira ventricosa</name>
    <dbReference type="NCBI Taxonomy" id="182803"/>
    <lineage>
        <taxon>Eukaryota</taxon>
        <taxon>Metazoa</taxon>
        <taxon>Ecdysozoa</taxon>
        <taxon>Arthropoda</taxon>
        <taxon>Chelicerata</taxon>
        <taxon>Arachnida</taxon>
        <taxon>Araneae</taxon>
        <taxon>Araneomorphae</taxon>
        <taxon>Entelegynae</taxon>
        <taxon>Araneoidea</taxon>
        <taxon>Araneidae</taxon>
        <taxon>Araneus</taxon>
    </lineage>
</organism>
<evidence type="ECO:0000313" key="2">
    <source>
        <dbReference type="Proteomes" id="UP000499080"/>
    </source>
</evidence>
<comment type="caution">
    <text evidence="1">The sequence shown here is derived from an EMBL/GenBank/DDBJ whole genome shotgun (WGS) entry which is preliminary data.</text>
</comment>
<dbReference type="EMBL" id="BGPR01006527">
    <property type="protein sequence ID" value="GBN19815.1"/>
    <property type="molecule type" value="Genomic_DNA"/>
</dbReference>
<name>A0A4Y2LYE3_ARAVE</name>
<sequence>MGWISAGLEFASFSMDRPDYRGFRISACPDYRGSTVRQIFPITNKFLSRRIHWRKSGHFEDPDTSPDINLKSGRMVILPILIIQYNPGKSN</sequence>
<dbReference type="AlphaFoldDB" id="A0A4Y2LYE3"/>
<dbReference type="Proteomes" id="UP000499080">
    <property type="component" value="Unassembled WGS sequence"/>
</dbReference>